<name>A0ACC7M7Z6_9BURK</name>
<evidence type="ECO:0000313" key="1">
    <source>
        <dbReference type="EMBL" id="MFJ1467739.1"/>
    </source>
</evidence>
<proteinExistence type="predicted"/>
<evidence type="ECO:0000313" key="2">
    <source>
        <dbReference type="Proteomes" id="UP001168096"/>
    </source>
</evidence>
<accession>A0ACC7M7Z6</accession>
<gene>
    <name evidence="1" type="ORF">QPK29_008470</name>
</gene>
<organism evidence="1 2">
    <name type="scientific">Massilia orientalis</name>
    <dbReference type="NCBI Taxonomy" id="3050128"/>
    <lineage>
        <taxon>Bacteria</taxon>
        <taxon>Pseudomonadati</taxon>
        <taxon>Pseudomonadota</taxon>
        <taxon>Betaproteobacteria</taxon>
        <taxon>Burkholderiales</taxon>
        <taxon>Oxalobacteraceae</taxon>
        <taxon>Telluria group</taxon>
        <taxon>Massilia</taxon>
    </lineage>
</organism>
<protein>
    <submittedName>
        <fullName evidence="1">Glutathione S-transferase family protein</fullName>
    </submittedName>
</protein>
<reference evidence="1" key="1">
    <citation type="submission" date="2024-11" db="EMBL/GenBank/DDBJ databases">
        <title>Description of Massilia orientalis sp. nov., isolated from rhizosphere soil of Ageratina adenophora.</title>
        <authorList>
            <person name="Wang Y."/>
        </authorList>
    </citation>
    <scope>NUCLEOTIDE SEQUENCE</scope>
    <source>
        <strain evidence="1">YIM B02787</strain>
    </source>
</reference>
<dbReference type="EMBL" id="JASNRB020000005">
    <property type="protein sequence ID" value="MFJ1467739.1"/>
    <property type="molecule type" value="Genomic_DNA"/>
</dbReference>
<comment type="caution">
    <text evidence="1">The sequence shown here is derived from an EMBL/GenBank/DDBJ whole genome shotgun (WGS) entry which is preliminary data.</text>
</comment>
<keyword evidence="2" id="KW-1185">Reference proteome</keyword>
<dbReference type="Proteomes" id="UP001168096">
    <property type="component" value="Unassembled WGS sequence"/>
</dbReference>
<sequence>MSNSFVLVSHALCPYVQRAAIVLHEKGVPFERRDVDLADKPDWFLRVSPLGKTPVLLAAGEAIFESAVICEYLDETTAPRLHPLDPLRRARHRSSMEFGSALLNAIAVLYNAPDDAALLRAAADIHRRLRQVEEVLHAPPYFDGERFGIVDAVFAPVFRYLDVFERIGDFGLLAGLARVQAWRAALARRPSVRAAASPRYAEGLTAFLARRGSALNGRMRDEGMETKTAADRRC</sequence>